<accession>A0A7E4V4F9</accession>
<dbReference type="AlphaFoldDB" id="A0A7E4V4F9"/>
<organism evidence="1 2">
    <name type="scientific">Panagrellus redivivus</name>
    <name type="common">Microworm</name>
    <dbReference type="NCBI Taxonomy" id="6233"/>
    <lineage>
        <taxon>Eukaryota</taxon>
        <taxon>Metazoa</taxon>
        <taxon>Ecdysozoa</taxon>
        <taxon>Nematoda</taxon>
        <taxon>Chromadorea</taxon>
        <taxon>Rhabditida</taxon>
        <taxon>Tylenchina</taxon>
        <taxon>Panagrolaimomorpha</taxon>
        <taxon>Panagrolaimoidea</taxon>
        <taxon>Panagrolaimidae</taxon>
        <taxon>Panagrellus</taxon>
    </lineage>
</organism>
<keyword evidence="1" id="KW-1185">Reference proteome</keyword>
<name>A0A7E4V4F9_PANRE</name>
<reference evidence="1" key="1">
    <citation type="journal article" date="2013" name="Genetics">
        <title>The draft genome and transcriptome of Panagrellus redivivus are shaped by the harsh demands of a free-living lifestyle.</title>
        <authorList>
            <person name="Srinivasan J."/>
            <person name="Dillman A.R."/>
            <person name="Macchietto M.G."/>
            <person name="Heikkinen L."/>
            <person name="Lakso M."/>
            <person name="Fracchia K.M."/>
            <person name="Antoshechkin I."/>
            <person name="Mortazavi A."/>
            <person name="Wong G."/>
            <person name="Sternberg P.W."/>
        </authorList>
    </citation>
    <scope>NUCLEOTIDE SEQUENCE [LARGE SCALE GENOMIC DNA]</scope>
    <source>
        <strain evidence="1">MT8872</strain>
    </source>
</reference>
<reference evidence="2" key="2">
    <citation type="submission" date="2020-10" db="UniProtKB">
        <authorList>
            <consortium name="WormBaseParasite"/>
        </authorList>
    </citation>
    <scope>IDENTIFICATION</scope>
</reference>
<dbReference type="PANTHER" id="PTHR15698">
    <property type="entry name" value="PROTEIN CBG15099"/>
    <property type="match status" value="1"/>
</dbReference>
<protein>
    <submittedName>
        <fullName evidence="2">F5/8 type C domain-containing protein</fullName>
    </submittedName>
</protein>
<dbReference type="InterPro" id="IPR042868">
    <property type="entry name" value="PHYHIP/PHYHIPL"/>
</dbReference>
<dbReference type="WBParaSite" id="Pan_g16485.t1">
    <property type="protein sequence ID" value="Pan_g16485.t1"/>
    <property type="gene ID" value="Pan_g16485"/>
</dbReference>
<sequence>MKGSRSDQWCAKKLIPLLPQNPVIEVKEVRGVLEFYVNSDVWVELYYTESIDLNTGYLEPITPIGYGSSKAGGELIQALLKT</sequence>
<dbReference type="PANTHER" id="PTHR15698:SF4">
    <property type="entry name" value="PHYTANOYL-COA HYDROXYLASE-INTERACTING PROTEIN-LIKE C-TERMINAL DOMAIN-CONTAINING PROTEIN"/>
    <property type="match status" value="1"/>
</dbReference>
<proteinExistence type="predicted"/>
<dbReference type="Proteomes" id="UP000492821">
    <property type="component" value="Unassembled WGS sequence"/>
</dbReference>
<evidence type="ECO:0000313" key="2">
    <source>
        <dbReference type="WBParaSite" id="Pan_g16485.t1"/>
    </source>
</evidence>
<evidence type="ECO:0000313" key="1">
    <source>
        <dbReference type="Proteomes" id="UP000492821"/>
    </source>
</evidence>
<dbReference type="GO" id="GO:0005737">
    <property type="term" value="C:cytoplasm"/>
    <property type="evidence" value="ECO:0007669"/>
    <property type="project" value="TreeGrafter"/>
</dbReference>